<dbReference type="InterPro" id="IPR000843">
    <property type="entry name" value="HTH_LacI"/>
</dbReference>
<dbReference type="PANTHER" id="PTHR30146:SF95">
    <property type="entry name" value="RIBOSE OPERON REPRESSOR"/>
    <property type="match status" value="1"/>
</dbReference>
<dbReference type="SMART" id="SM00354">
    <property type="entry name" value="HTH_LACI"/>
    <property type="match status" value="1"/>
</dbReference>
<dbReference type="OrthoDB" id="9796186at2"/>
<keyword evidence="2" id="KW-0805">Transcription regulation</keyword>
<dbReference type="Proteomes" id="UP000051813">
    <property type="component" value="Unassembled WGS sequence"/>
</dbReference>
<dbReference type="SUPFAM" id="SSF53822">
    <property type="entry name" value="Periplasmic binding protein-like I"/>
    <property type="match status" value="1"/>
</dbReference>
<keyword evidence="7" id="KW-1185">Reference proteome</keyword>
<comment type="caution">
    <text evidence="6">The sequence shown here is derived from an EMBL/GenBank/DDBJ whole genome shotgun (WGS) entry which is preliminary data.</text>
</comment>
<proteinExistence type="predicted"/>
<dbReference type="GO" id="GO:0000976">
    <property type="term" value="F:transcription cis-regulatory region binding"/>
    <property type="evidence" value="ECO:0007669"/>
    <property type="project" value="TreeGrafter"/>
</dbReference>
<dbReference type="SUPFAM" id="SSF47413">
    <property type="entry name" value="lambda repressor-like DNA-binding domains"/>
    <property type="match status" value="1"/>
</dbReference>
<evidence type="ECO:0000256" key="4">
    <source>
        <dbReference type="ARBA" id="ARBA00023163"/>
    </source>
</evidence>
<accession>A0A0R2BT37</accession>
<dbReference type="EMBL" id="AYYK01000013">
    <property type="protein sequence ID" value="KRM78643.1"/>
    <property type="molecule type" value="Genomic_DNA"/>
</dbReference>
<dbReference type="CDD" id="cd06291">
    <property type="entry name" value="PBP1_Qymf-like"/>
    <property type="match status" value="1"/>
</dbReference>
<dbReference type="InterPro" id="IPR001761">
    <property type="entry name" value="Peripla_BP/Lac1_sug-bd_dom"/>
</dbReference>
<dbReference type="Gene3D" id="3.40.50.2300">
    <property type="match status" value="2"/>
</dbReference>
<evidence type="ECO:0000313" key="7">
    <source>
        <dbReference type="Proteomes" id="UP000051813"/>
    </source>
</evidence>
<dbReference type="Pfam" id="PF00356">
    <property type="entry name" value="LacI"/>
    <property type="match status" value="1"/>
</dbReference>
<dbReference type="Gene3D" id="1.10.260.40">
    <property type="entry name" value="lambda repressor-like DNA-binding domains"/>
    <property type="match status" value="1"/>
</dbReference>
<dbReference type="InterPro" id="IPR010982">
    <property type="entry name" value="Lambda_DNA-bd_dom_sf"/>
</dbReference>
<dbReference type="GO" id="GO:0003700">
    <property type="term" value="F:DNA-binding transcription factor activity"/>
    <property type="evidence" value="ECO:0007669"/>
    <property type="project" value="TreeGrafter"/>
</dbReference>
<keyword evidence="4" id="KW-0804">Transcription</keyword>
<dbReference type="PATRIC" id="fig|1423738.3.peg.387"/>
<dbReference type="InterPro" id="IPR028082">
    <property type="entry name" value="Peripla_BP_I"/>
</dbReference>
<dbReference type="PANTHER" id="PTHR30146">
    <property type="entry name" value="LACI-RELATED TRANSCRIPTIONAL REPRESSOR"/>
    <property type="match status" value="1"/>
</dbReference>
<reference evidence="6 7" key="1">
    <citation type="journal article" date="2015" name="Genome Announc.">
        <title>Expanding the biotechnology potential of lactobacilli through comparative genomics of 213 strains and associated genera.</title>
        <authorList>
            <person name="Sun Z."/>
            <person name="Harris H.M."/>
            <person name="McCann A."/>
            <person name="Guo C."/>
            <person name="Argimon S."/>
            <person name="Zhang W."/>
            <person name="Yang X."/>
            <person name="Jeffery I.B."/>
            <person name="Cooney J.C."/>
            <person name="Kagawa T.F."/>
            <person name="Liu W."/>
            <person name="Song Y."/>
            <person name="Salvetti E."/>
            <person name="Wrobel A."/>
            <person name="Rasinkangas P."/>
            <person name="Parkhill J."/>
            <person name="Rea M.C."/>
            <person name="O'Sullivan O."/>
            <person name="Ritari J."/>
            <person name="Douillard F.P."/>
            <person name="Paul Ross R."/>
            <person name="Yang R."/>
            <person name="Briner A.E."/>
            <person name="Felis G.E."/>
            <person name="de Vos W.M."/>
            <person name="Barrangou R."/>
            <person name="Klaenhammer T.R."/>
            <person name="Caufield P.W."/>
            <person name="Cui Y."/>
            <person name="Zhang H."/>
            <person name="O'Toole P.W."/>
        </authorList>
    </citation>
    <scope>NUCLEOTIDE SEQUENCE [LARGE SCALE GENOMIC DNA]</scope>
    <source>
        <strain evidence="6 7">DSM 20335</strain>
    </source>
</reference>
<evidence type="ECO:0000313" key="6">
    <source>
        <dbReference type="EMBL" id="KRM78643.1"/>
    </source>
</evidence>
<dbReference type="AlphaFoldDB" id="A0A0R2BT37"/>
<dbReference type="CDD" id="cd01392">
    <property type="entry name" value="HTH_LacI"/>
    <property type="match status" value="1"/>
</dbReference>
<dbReference type="Pfam" id="PF00532">
    <property type="entry name" value="Peripla_BP_1"/>
    <property type="match status" value="1"/>
</dbReference>
<dbReference type="STRING" id="1423738.FC84_GL000378"/>
<evidence type="ECO:0000256" key="1">
    <source>
        <dbReference type="ARBA" id="ARBA00022491"/>
    </source>
</evidence>
<feature type="domain" description="HTH lacI-type" evidence="5">
    <location>
        <begin position="3"/>
        <end position="57"/>
    </location>
</feature>
<dbReference type="PROSITE" id="PS50932">
    <property type="entry name" value="HTH_LACI_2"/>
    <property type="match status" value="1"/>
</dbReference>
<sequence length="323" mass="36421">MKPKLDDVALEAGVSKTTVSRVLNNRGYLSEKTKQKVYAAMEKLNYHPNEVARQLFENRTHLIGLIFPTTANPFFGELIAKIEENLFLAGYKALICNSMNSPQKEREYLQMLISNQVDGIIVGAHNTGIKEYQTVGLPIISIDRFLSDQIPIISSDNYEGGRLATEYLFAHGARQIIHTNGPIEKNAPTMLRKKAYEDVMQEHQMMSKTYTIDLNMTDVEKNQHIQQIFAENPEVDGIFASNDLDAISIMNMAKKFKRQVPQELLVVGYDGTQVIQNIYPQLPTVVQPINEMALKSVEMLLKLLKDEPVTGNVTLPVRLSTSH</sequence>
<protein>
    <submittedName>
        <fullName evidence="6">Sucrose operon repressor ScrR, LacI family protein</fullName>
    </submittedName>
</protein>
<gene>
    <name evidence="6" type="ORF">FC84_GL000378</name>
</gene>
<name>A0A0R2BT37_9LACO</name>
<keyword evidence="3" id="KW-0238">DNA-binding</keyword>
<keyword evidence="1" id="KW-0678">Repressor</keyword>
<evidence type="ECO:0000259" key="5">
    <source>
        <dbReference type="PROSITE" id="PS50932"/>
    </source>
</evidence>
<dbReference type="RefSeq" id="WP_057756969.1">
    <property type="nucleotide sequence ID" value="NZ_AYYK01000013.1"/>
</dbReference>
<evidence type="ECO:0000256" key="2">
    <source>
        <dbReference type="ARBA" id="ARBA00023015"/>
    </source>
</evidence>
<evidence type="ECO:0000256" key="3">
    <source>
        <dbReference type="ARBA" id="ARBA00023125"/>
    </source>
</evidence>
<organism evidence="6 7">
    <name type="scientific">Lapidilactobacillus dextrinicus DSM 20335</name>
    <dbReference type="NCBI Taxonomy" id="1423738"/>
    <lineage>
        <taxon>Bacteria</taxon>
        <taxon>Bacillati</taxon>
        <taxon>Bacillota</taxon>
        <taxon>Bacilli</taxon>
        <taxon>Lactobacillales</taxon>
        <taxon>Lactobacillaceae</taxon>
        <taxon>Lapidilactobacillus</taxon>
    </lineage>
</organism>
<dbReference type="PROSITE" id="PS00356">
    <property type="entry name" value="HTH_LACI_1"/>
    <property type="match status" value="1"/>
</dbReference>